<accession>A0A1P8JYV7</accession>
<dbReference type="Pfam" id="PF07883">
    <property type="entry name" value="Cupin_2"/>
    <property type="match status" value="1"/>
</dbReference>
<dbReference type="KEGG" id="rhy:RD110_18450"/>
<dbReference type="STRING" id="1842727.RD110_18450"/>
<evidence type="ECO:0000313" key="3">
    <source>
        <dbReference type="Proteomes" id="UP000186609"/>
    </source>
</evidence>
<dbReference type="SUPFAM" id="SSF51182">
    <property type="entry name" value="RmlC-like cupins"/>
    <property type="match status" value="1"/>
</dbReference>
<evidence type="ECO:0000259" key="1">
    <source>
        <dbReference type="Pfam" id="PF07883"/>
    </source>
</evidence>
<keyword evidence="3" id="KW-1185">Reference proteome</keyword>
<dbReference type="InterPro" id="IPR014710">
    <property type="entry name" value="RmlC-like_jellyroll"/>
</dbReference>
<proteinExistence type="predicted"/>
<organism evidence="2 3">
    <name type="scientific">Rhodoferax koreensis</name>
    <dbReference type="NCBI Taxonomy" id="1842727"/>
    <lineage>
        <taxon>Bacteria</taxon>
        <taxon>Pseudomonadati</taxon>
        <taxon>Pseudomonadota</taxon>
        <taxon>Betaproteobacteria</taxon>
        <taxon>Burkholderiales</taxon>
        <taxon>Comamonadaceae</taxon>
        <taxon>Rhodoferax</taxon>
    </lineage>
</organism>
<dbReference type="OrthoDB" id="8756764at2"/>
<dbReference type="Gene3D" id="2.60.120.10">
    <property type="entry name" value="Jelly Rolls"/>
    <property type="match status" value="1"/>
</dbReference>
<dbReference type="RefSeq" id="WP_076200942.1">
    <property type="nucleotide sequence ID" value="NZ_CP019236.1"/>
</dbReference>
<dbReference type="InterPro" id="IPR013096">
    <property type="entry name" value="Cupin_2"/>
</dbReference>
<name>A0A1P8JYV7_9BURK</name>
<feature type="domain" description="Cupin type-2" evidence="1">
    <location>
        <begin position="30"/>
        <end position="73"/>
    </location>
</feature>
<dbReference type="Proteomes" id="UP000186609">
    <property type="component" value="Chromosome"/>
</dbReference>
<gene>
    <name evidence="2" type="ORF">RD110_18450</name>
</gene>
<dbReference type="AlphaFoldDB" id="A0A1P8JYV7"/>
<protein>
    <recommendedName>
        <fullName evidence="1">Cupin type-2 domain-containing protein</fullName>
    </recommendedName>
</protein>
<dbReference type="EMBL" id="CP019236">
    <property type="protein sequence ID" value="APW38940.1"/>
    <property type="molecule type" value="Genomic_DNA"/>
</dbReference>
<dbReference type="InterPro" id="IPR011051">
    <property type="entry name" value="RmlC_Cupin_sf"/>
</dbReference>
<evidence type="ECO:0000313" key="2">
    <source>
        <dbReference type="EMBL" id="APW38940.1"/>
    </source>
</evidence>
<reference evidence="2 3" key="1">
    <citation type="submission" date="2017-01" db="EMBL/GenBank/DDBJ databases">
        <authorList>
            <person name="Mah S.A."/>
            <person name="Swanson W.J."/>
            <person name="Moy G.W."/>
            <person name="Vacquier V.D."/>
        </authorList>
    </citation>
    <scope>NUCLEOTIDE SEQUENCE [LARGE SCALE GENOMIC DNA]</scope>
    <source>
        <strain evidence="2 3">DCY110</strain>
    </source>
</reference>
<sequence length="94" mass="10072">MTPEEFKLELAAHRFPPPVLVSRDATYALGDHAHDFDACALILEGEITLTLAGVATTYAAGDVFRVPAGQVHEEQAGAAGVQYLAGRRDPKDRP</sequence>